<proteinExistence type="inferred from homology"/>
<dbReference type="Gene3D" id="3.40.50.880">
    <property type="match status" value="1"/>
</dbReference>
<evidence type="ECO:0000259" key="4">
    <source>
        <dbReference type="Pfam" id="PF01965"/>
    </source>
</evidence>
<evidence type="ECO:0000256" key="3">
    <source>
        <dbReference type="ARBA" id="ARBA00038493"/>
    </source>
</evidence>
<dbReference type="GO" id="GO:0008233">
    <property type="term" value="F:peptidase activity"/>
    <property type="evidence" value="ECO:0007669"/>
    <property type="project" value="UniProtKB-KW"/>
</dbReference>
<accession>A0ABY0TEF0</accession>
<dbReference type="InterPro" id="IPR029062">
    <property type="entry name" value="Class_I_gatase-like"/>
</dbReference>
<evidence type="ECO:0000313" key="6">
    <source>
        <dbReference type="Proteomes" id="UP000183471"/>
    </source>
</evidence>
<evidence type="ECO:0000313" key="5">
    <source>
        <dbReference type="EMBL" id="SDQ70372.1"/>
    </source>
</evidence>
<dbReference type="InterPro" id="IPR050325">
    <property type="entry name" value="Prot/Nucl_acid_deglycase"/>
</dbReference>
<dbReference type="Pfam" id="PF01965">
    <property type="entry name" value="DJ-1_PfpI"/>
    <property type="match status" value="1"/>
</dbReference>
<dbReference type="PANTHER" id="PTHR48094:SF11">
    <property type="entry name" value="GLUTATHIONE-INDEPENDENT GLYOXALASE HSP31-RELATED"/>
    <property type="match status" value="1"/>
</dbReference>
<dbReference type="RefSeq" id="WP_074632110.1">
    <property type="nucleotide sequence ID" value="NZ_FNKY01000001.1"/>
</dbReference>
<keyword evidence="5" id="KW-0378">Hydrolase</keyword>
<protein>
    <submittedName>
        <fullName evidence="5">Intracellular protease/amidase</fullName>
    </submittedName>
</protein>
<dbReference type="InterPro" id="IPR002818">
    <property type="entry name" value="DJ-1/PfpI"/>
</dbReference>
<dbReference type="GO" id="GO:0006508">
    <property type="term" value="P:proteolysis"/>
    <property type="evidence" value="ECO:0007669"/>
    <property type="project" value="UniProtKB-KW"/>
</dbReference>
<keyword evidence="5" id="KW-0645">Protease</keyword>
<keyword evidence="2" id="KW-0456">Lyase</keyword>
<comment type="caution">
    <text evidence="5">The sequence shown here is derived from an EMBL/GenBank/DDBJ whole genome shotgun (WGS) entry which is preliminary data.</text>
</comment>
<reference evidence="5 6" key="1">
    <citation type="submission" date="2016-10" db="EMBL/GenBank/DDBJ databases">
        <authorList>
            <person name="Varghese N."/>
            <person name="Submissions S."/>
        </authorList>
    </citation>
    <scope>NUCLEOTIDE SEQUENCE [LARGE SCALE GENOMIC DNA]</scope>
    <source>
        <strain evidence="5 6">Nl1</strain>
    </source>
</reference>
<dbReference type="CDD" id="cd03141">
    <property type="entry name" value="GATase1_Hsp31_like"/>
    <property type="match status" value="1"/>
</dbReference>
<evidence type="ECO:0000256" key="1">
    <source>
        <dbReference type="ARBA" id="ARBA00023016"/>
    </source>
</evidence>
<dbReference type="EMBL" id="FNKY01000001">
    <property type="protein sequence ID" value="SDQ70372.1"/>
    <property type="molecule type" value="Genomic_DNA"/>
</dbReference>
<feature type="domain" description="DJ-1/PfpI" evidence="4">
    <location>
        <begin position="25"/>
        <end position="213"/>
    </location>
</feature>
<dbReference type="PANTHER" id="PTHR48094">
    <property type="entry name" value="PROTEIN/NUCLEIC ACID DEGLYCASE DJ-1-RELATED"/>
    <property type="match status" value="1"/>
</dbReference>
<dbReference type="SUPFAM" id="SSF52317">
    <property type="entry name" value="Class I glutamine amidotransferase-like"/>
    <property type="match status" value="1"/>
</dbReference>
<gene>
    <name evidence="5" type="ORF">SAMN05216402_1934</name>
</gene>
<keyword evidence="1" id="KW-0346">Stress response</keyword>
<name>A0ABY0TEF0_9PROT</name>
<evidence type="ECO:0000256" key="2">
    <source>
        <dbReference type="ARBA" id="ARBA00023239"/>
    </source>
</evidence>
<organism evidence="5 6">
    <name type="scientific">Nitrosospira multiformis</name>
    <dbReference type="NCBI Taxonomy" id="1231"/>
    <lineage>
        <taxon>Bacteria</taxon>
        <taxon>Pseudomonadati</taxon>
        <taxon>Pseudomonadota</taxon>
        <taxon>Betaproteobacteria</taxon>
        <taxon>Nitrosomonadales</taxon>
        <taxon>Nitrosomonadaceae</taxon>
        <taxon>Nitrosospira</taxon>
    </lineage>
</organism>
<comment type="similarity">
    <text evidence="3">Belongs to the peptidase C56 family. HSP31-like subfamily.</text>
</comment>
<dbReference type="Proteomes" id="UP000183471">
    <property type="component" value="Unassembled WGS sequence"/>
</dbReference>
<keyword evidence="6" id="KW-1185">Reference proteome</keyword>
<sequence length="227" mass="24415">MKVLIVLTSHDQLGNTGKKTGFWLEEFAAPYYVLKDAGVAVTLASPKGGQPPLDPKSDLPENQTLLTQRFRTDTAAQAELASTKKLVDVSADDFDGVFYPGGHGPMWDMAENATSIALIEAFVKAGKPVAAVCHAPVALVNVRGKDGEYLVKGKRVTGFTNEEEEVVNLTTVVPFLLEDRLKERGGIYSKTANWVPYVQVDGKLVTGQNPASSGPGAEELLKLLRST</sequence>